<sequence length="198" mass="21326">MPIPYVPQSRPRVVLRGLARLAAAGGIVVFLLAAWAGWLQLTGNVHTTLPGELYRSAQPDRAALTRAVETHGIRSVLNLRGPNPGKDWYDREIDASNDLGLVHADFALSARREPDAQRMADLIALMKSLPKPLLIHCRSGADRTGLAAALYLAALKDVPEAQAAGQLSFAFGHVSAAWLSKAAAMDRAFADWTAERPS</sequence>
<dbReference type="InterPro" id="IPR026893">
    <property type="entry name" value="Tyr/Ser_Pase_IphP-type"/>
</dbReference>
<dbReference type="InterPro" id="IPR029021">
    <property type="entry name" value="Prot-tyrosine_phosphatase-like"/>
</dbReference>
<proteinExistence type="predicted"/>
<keyword evidence="1" id="KW-1133">Transmembrane helix</keyword>
<evidence type="ECO:0000313" key="2">
    <source>
        <dbReference type="EMBL" id="MXN20252.1"/>
    </source>
</evidence>
<name>A0A6L7G9C7_9RHOB</name>
<reference evidence="2 3" key="1">
    <citation type="submission" date="2019-12" db="EMBL/GenBank/DDBJ databases">
        <authorList>
            <person name="Li M."/>
        </authorList>
    </citation>
    <scope>NUCLEOTIDE SEQUENCE [LARGE SCALE GENOMIC DNA]</scope>
    <source>
        <strain evidence="2 3">GBMRC 2024</strain>
    </source>
</reference>
<protein>
    <submittedName>
        <fullName evidence="2">Protein tyrosine phosphatase</fullName>
    </submittedName>
</protein>
<dbReference type="Proteomes" id="UP000477911">
    <property type="component" value="Unassembled WGS sequence"/>
</dbReference>
<dbReference type="Pfam" id="PF13350">
    <property type="entry name" value="Y_phosphatase3"/>
    <property type="match status" value="1"/>
</dbReference>
<organism evidence="2 3">
    <name type="scientific">Pseudooceanicola albus</name>
    <dbReference type="NCBI Taxonomy" id="2692189"/>
    <lineage>
        <taxon>Bacteria</taxon>
        <taxon>Pseudomonadati</taxon>
        <taxon>Pseudomonadota</taxon>
        <taxon>Alphaproteobacteria</taxon>
        <taxon>Rhodobacterales</taxon>
        <taxon>Paracoccaceae</taxon>
        <taxon>Pseudooceanicola</taxon>
    </lineage>
</organism>
<keyword evidence="1" id="KW-0472">Membrane</keyword>
<feature type="transmembrane region" description="Helical" evidence="1">
    <location>
        <begin position="21"/>
        <end position="41"/>
    </location>
</feature>
<keyword evidence="3" id="KW-1185">Reference proteome</keyword>
<dbReference type="EMBL" id="WUMU01000024">
    <property type="protein sequence ID" value="MXN20252.1"/>
    <property type="molecule type" value="Genomic_DNA"/>
</dbReference>
<comment type="caution">
    <text evidence="2">The sequence shown here is derived from an EMBL/GenBank/DDBJ whole genome shotgun (WGS) entry which is preliminary data.</text>
</comment>
<keyword evidence="1" id="KW-0812">Transmembrane</keyword>
<evidence type="ECO:0000256" key="1">
    <source>
        <dbReference type="SAM" id="Phobius"/>
    </source>
</evidence>
<accession>A0A6L7G9C7</accession>
<dbReference type="InterPro" id="IPR016130">
    <property type="entry name" value="Tyr_Pase_AS"/>
</dbReference>
<gene>
    <name evidence="2" type="ORF">GR170_20640</name>
</gene>
<dbReference type="SUPFAM" id="SSF52799">
    <property type="entry name" value="(Phosphotyrosine protein) phosphatases II"/>
    <property type="match status" value="1"/>
</dbReference>
<dbReference type="GO" id="GO:0004721">
    <property type="term" value="F:phosphoprotein phosphatase activity"/>
    <property type="evidence" value="ECO:0007669"/>
    <property type="project" value="InterPro"/>
</dbReference>
<dbReference type="Gene3D" id="3.90.190.10">
    <property type="entry name" value="Protein tyrosine phosphatase superfamily"/>
    <property type="match status" value="1"/>
</dbReference>
<dbReference type="AlphaFoldDB" id="A0A6L7G9C7"/>
<evidence type="ECO:0000313" key="3">
    <source>
        <dbReference type="Proteomes" id="UP000477911"/>
    </source>
</evidence>
<dbReference type="PROSITE" id="PS00383">
    <property type="entry name" value="TYR_PHOSPHATASE_1"/>
    <property type="match status" value="1"/>
</dbReference>